<name>A0A8C4S961_ERPCA</name>
<dbReference type="Pfam" id="PF07686">
    <property type="entry name" value="V-set"/>
    <property type="match status" value="1"/>
</dbReference>
<feature type="domain" description="Ig-like" evidence="3">
    <location>
        <begin position="239"/>
        <end position="321"/>
    </location>
</feature>
<dbReference type="InterPro" id="IPR036179">
    <property type="entry name" value="Ig-like_dom_sf"/>
</dbReference>
<dbReference type="AlphaFoldDB" id="A0A8C4S961"/>
<sequence length="476" mass="53333">MHLDAMKGLVLISLSFSFQSCLCQTVYGPVGGSVVLSCTKNGGHKTSLQWIFKKTTDGKEEQMVRQMSSGTITSGQSELAKRTALYQSGCSLEIKKLQREDEGYFTYTLTDSSIKPSKSIEKTFRLRLFQVNSVPNMPVLESETVTLHCNTLGNDDLLPEISWKPPQGIQLKTQDGPHVSNGGKSLMISSVLKKHRGDWICNLKYEDVVKQFTFKMIVIGLNSSPSKVIYSLLHTPILLPCFIDAGQQTLAMDLLDKSGPTGASWKFSTNDKTIPYYLNVSNNIGNHGQSDSLNKSLAITTSLESRGTYICEVQFQRRTLTASVDLDLVQVVPDTTVPVMEGNELNLTCKVDKVVENLKLVWTHTKKYLNFQTHSFSGTAILKIDKVTNQHIGPWRCSLYVGEKLMTSVEHKLKIVKPPVDVWLILLVCGSIILFAVLITVICCIIKRCQMMSQRRLKQRKYCRCKHPKPKGFQRV</sequence>
<gene>
    <name evidence="4" type="primary">cd4-1</name>
</gene>
<keyword evidence="1" id="KW-0472">Membrane</keyword>
<reference evidence="4" key="2">
    <citation type="submission" date="2025-08" db="UniProtKB">
        <authorList>
            <consortium name="Ensembl"/>
        </authorList>
    </citation>
    <scope>IDENTIFICATION</scope>
</reference>
<dbReference type="InterPro" id="IPR013106">
    <property type="entry name" value="Ig_V-set"/>
</dbReference>
<organism evidence="4 5">
    <name type="scientific">Erpetoichthys calabaricus</name>
    <name type="common">Rope fish</name>
    <name type="synonym">Calamoichthys calabaricus</name>
    <dbReference type="NCBI Taxonomy" id="27687"/>
    <lineage>
        <taxon>Eukaryota</taxon>
        <taxon>Metazoa</taxon>
        <taxon>Chordata</taxon>
        <taxon>Craniata</taxon>
        <taxon>Vertebrata</taxon>
        <taxon>Euteleostomi</taxon>
        <taxon>Actinopterygii</taxon>
        <taxon>Polypteriformes</taxon>
        <taxon>Polypteridae</taxon>
        <taxon>Erpetoichthys</taxon>
    </lineage>
</organism>
<dbReference type="RefSeq" id="XP_028665852.1">
    <property type="nucleotide sequence ID" value="XM_028810019.2"/>
</dbReference>
<feature type="domain" description="Ig-like" evidence="3">
    <location>
        <begin position="327"/>
        <end position="407"/>
    </location>
</feature>
<keyword evidence="2" id="KW-0732">Signal</keyword>
<evidence type="ECO:0000256" key="2">
    <source>
        <dbReference type="SAM" id="SignalP"/>
    </source>
</evidence>
<dbReference type="Gene3D" id="2.60.40.10">
    <property type="entry name" value="Immunoglobulins"/>
    <property type="match status" value="3"/>
</dbReference>
<feature type="chain" id="PRO_5034027594" evidence="2">
    <location>
        <begin position="24"/>
        <end position="476"/>
    </location>
</feature>
<dbReference type="SMART" id="SM00409">
    <property type="entry name" value="IG"/>
    <property type="match status" value="4"/>
</dbReference>
<dbReference type="CDD" id="cd00096">
    <property type="entry name" value="Ig"/>
    <property type="match status" value="1"/>
</dbReference>
<feature type="transmembrane region" description="Helical" evidence="1">
    <location>
        <begin position="422"/>
        <end position="446"/>
    </location>
</feature>
<dbReference type="InterPro" id="IPR013783">
    <property type="entry name" value="Ig-like_fold"/>
</dbReference>
<dbReference type="PANTHER" id="PTHR11422:SF0">
    <property type="entry name" value="T-CELL SURFACE GLYCOPROTEIN CD4"/>
    <property type="match status" value="1"/>
</dbReference>
<dbReference type="InterPro" id="IPR007110">
    <property type="entry name" value="Ig-like_dom"/>
</dbReference>
<proteinExistence type="predicted"/>
<dbReference type="PANTHER" id="PTHR11422">
    <property type="entry name" value="T-CELL SURFACE GLYCOPROTEIN CD4"/>
    <property type="match status" value="1"/>
</dbReference>
<keyword evidence="1" id="KW-0812">Transmembrane</keyword>
<dbReference type="Proteomes" id="UP000694620">
    <property type="component" value="Chromosome 9"/>
</dbReference>
<dbReference type="PROSITE" id="PS50835">
    <property type="entry name" value="IG_LIKE"/>
    <property type="match status" value="3"/>
</dbReference>
<dbReference type="GeneID" id="114658001"/>
<accession>A0A8C4S961</accession>
<evidence type="ECO:0000256" key="1">
    <source>
        <dbReference type="SAM" id="Phobius"/>
    </source>
</evidence>
<evidence type="ECO:0000313" key="4">
    <source>
        <dbReference type="Ensembl" id="ENSECRP00000013295.1"/>
    </source>
</evidence>
<dbReference type="GeneTree" id="ENSGT00940000170568"/>
<protein>
    <submittedName>
        <fullName evidence="4">Lymphocyte activation gene 3 protein-like</fullName>
    </submittedName>
</protein>
<dbReference type="PROSITE" id="PS51257">
    <property type="entry name" value="PROKAR_LIPOPROTEIN"/>
    <property type="match status" value="1"/>
</dbReference>
<evidence type="ECO:0000313" key="5">
    <source>
        <dbReference type="Proteomes" id="UP000694620"/>
    </source>
</evidence>
<dbReference type="Ensembl" id="ENSECRT00000013526.1">
    <property type="protein sequence ID" value="ENSECRP00000013295.1"/>
    <property type="gene ID" value="ENSECRG00000008860.1"/>
</dbReference>
<reference evidence="4" key="3">
    <citation type="submission" date="2025-09" db="UniProtKB">
        <authorList>
            <consortium name="Ensembl"/>
        </authorList>
    </citation>
    <scope>IDENTIFICATION</scope>
</reference>
<feature type="domain" description="Ig-like" evidence="3">
    <location>
        <begin position="116"/>
        <end position="213"/>
    </location>
</feature>
<evidence type="ECO:0000259" key="3">
    <source>
        <dbReference type="PROSITE" id="PS50835"/>
    </source>
</evidence>
<reference evidence="4" key="1">
    <citation type="submission" date="2021-06" db="EMBL/GenBank/DDBJ databases">
        <authorList>
            <consortium name="Wellcome Sanger Institute Data Sharing"/>
        </authorList>
    </citation>
    <scope>NUCLEOTIDE SEQUENCE [LARGE SCALE GENOMIC DNA]</scope>
</reference>
<dbReference type="SUPFAM" id="SSF48726">
    <property type="entry name" value="Immunoglobulin"/>
    <property type="match status" value="3"/>
</dbReference>
<keyword evidence="1" id="KW-1133">Transmembrane helix</keyword>
<keyword evidence="5" id="KW-1185">Reference proteome</keyword>
<dbReference type="InterPro" id="IPR003599">
    <property type="entry name" value="Ig_sub"/>
</dbReference>
<feature type="signal peptide" evidence="2">
    <location>
        <begin position="1"/>
        <end position="23"/>
    </location>
</feature>